<gene>
    <name evidence="1" type="ORF">STAS_27889</name>
</gene>
<dbReference type="GO" id="GO:0016787">
    <property type="term" value="F:hydrolase activity"/>
    <property type="evidence" value="ECO:0007669"/>
    <property type="project" value="UniProtKB-KW"/>
</dbReference>
<keyword evidence="1" id="KW-0378">Hydrolase</keyword>
<name>A0A5A7QZL9_STRAF</name>
<keyword evidence="2" id="KW-1185">Reference proteome</keyword>
<proteinExistence type="predicted"/>
<dbReference type="EMBL" id="BKCP01009403">
    <property type="protein sequence ID" value="GER50569.1"/>
    <property type="molecule type" value="Genomic_DNA"/>
</dbReference>
<evidence type="ECO:0000313" key="1">
    <source>
        <dbReference type="EMBL" id="GER50569.1"/>
    </source>
</evidence>
<comment type="caution">
    <text evidence="1">The sequence shown here is derived from an EMBL/GenBank/DDBJ whole genome shotgun (WGS) entry which is preliminary data.</text>
</comment>
<reference evidence="2" key="1">
    <citation type="journal article" date="2019" name="Curr. Biol.">
        <title>Genome Sequence of Striga asiatica Provides Insight into the Evolution of Plant Parasitism.</title>
        <authorList>
            <person name="Yoshida S."/>
            <person name="Kim S."/>
            <person name="Wafula E.K."/>
            <person name="Tanskanen J."/>
            <person name="Kim Y.M."/>
            <person name="Honaas L."/>
            <person name="Yang Z."/>
            <person name="Spallek T."/>
            <person name="Conn C.E."/>
            <person name="Ichihashi Y."/>
            <person name="Cheong K."/>
            <person name="Cui S."/>
            <person name="Der J.P."/>
            <person name="Gundlach H."/>
            <person name="Jiao Y."/>
            <person name="Hori C."/>
            <person name="Ishida J.K."/>
            <person name="Kasahara H."/>
            <person name="Kiba T."/>
            <person name="Kim M.S."/>
            <person name="Koo N."/>
            <person name="Laohavisit A."/>
            <person name="Lee Y.H."/>
            <person name="Lumba S."/>
            <person name="McCourt P."/>
            <person name="Mortimer J.C."/>
            <person name="Mutuku J.M."/>
            <person name="Nomura T."/>
            <person name="Sasaki-Sekimoto Y."/>
            <person name="Seto Y."/>
            <person name="Wang Y."/>
            <person name="Wakatake T."/>
            <person name="Sakakibara H."/>
            <person name="Demura T."/>
            <person name="Yamaguchi S."/>
            <person name="Yoneyama K."/>
            <person name="Manabe R.I."/>
            <person name="Nelson D.C."/>
            <person name="Schulman A.H."/>
            <person name="Timko M.P."/>
            <person name="dePamphilis C.W."/>
            <person name="Choi D."/>
            <person name="Shirasu K."/>
        </authorList>
    </citation>
    <scope>NUCLEOTIDE SEQUENCE [LARGE SCALE GENOMIC DNA]</scope>
    <source>
        <strain evidence="2">cv. UVA1</strain>
    </source>
</reference>
<sequence>MSKTTIKKKVEIKVHLMKSKFLRQWHPNLTNTSTDLLIRPVKIRIPVNAPVEHPNELRGQRIADREARPSVAHSVRVHHVLLHAFRDAPDIIHPLVIVFSQNARQILGEKNRVVIAHHEPPHVRLPELEALLHNSSHSNS</sequence>
<evidence type="ECO:0000313" key="2">
    <source>
        <dbReference type="Proteomes" id="UP000325081"/>
    </source>
</evidence>
<protein>
    <submittedName>
        <fullName evidence="1">Alpha/beta hydrolase domain-containing protein 14B</fullName>
    </submittedName>
</protein>
<organism evidence="1 2">
    <name type="scientific">Striga asiatica</name>
    <name type="common">Asiatic witchweed</name>
    <name type="synonym">Buchnera asiatica</name>
    <dbReference type="NCBI Taxonomy" id="4170"/>
    <lineage>
        <taxon>Eukaryota</taxon>
        <taxon>Viridiplantae</taxon>
        <taxon>Streptophyta</taxon>
        <taxon>Embryophyta</taxon>
        <taxon>Tracheophyta</taxon>
        <taxon>Spermatophyta</taxon>
        <taxon>Magnoliopsida</taxon>
        <taxon>eudicotyledons</taxon>
        <taxon>Gunneridae</taxon>
        <taxon>Pentapetalae</taxon>
        <taxon>asterids</taxon>
        <taxon>lamiids</taxon>
        <taxon>Lamiales</taxon>
        <taxon>Orobanchaceae</taxon>
        <taxon>Buchnereae</taxon>
        <taxon>Striga</taxon>
    </lineage>
</organism>
<accession>A0A5A7QZL9</accession>
<dbReference type="AlphaFoldDB" id="A0A5A7QZL9"/>
<dbReference type="Proteomes" id="UP000325081">
    <property type="component" value="Unassembled WGS sequence"/>
</dbReference>